<feature type="domain" description="Putative beta-lactamase-inhibitor-like PepSY-like" evidence="2">
    <location>
        <begin position="19"/>
        <end position="52"/>
    </location>
</feature>
<dbReference type="AlphaFoldDB" id="A0AAX2GZR8"/>
<dbReference type="PROSITE" id="PS51257">
    <property type="entry name" value="PROKAR_LIPOPROTEIN"/>
    <property type="match status" value="1"/>
</dbReference>
<evidence type="ECO:0000259" key="2">
    <source>
        <dbReference type="Pfam" id="PF11396"/>
    </source>
</evidence>
<organism evidence="3 4">
    <name type="scientific">Capnocytophaga haemolytica</name>
    <dbReference type="NCBI Taxonomy" id="45243"/>
    <lineage>
        <taxon>Bacteria</taxon>
        <taxon>Pseudomonadati</taxon>
        <taxon>Bacteroidota</taxon>
        <taxon>Flavobacteriia</taxon>
        <taxon>Flavobacteriales</taxon>
        <taxon>Flavobacteriaceae</taxon>
        <taxon>Capnocytophaga</taxon>
    </lineage>
</organism>
<evidence type="ECO:0000256" key="1">
    <source>
        <dbReference type="SAM" id="SignalP"/>
    </source>
</evidence>
<dbReference type="Pfam" id="PF11396">
    <property type="entry name" value="PepSY_like"/>
    <property type="match status" value="2"/>
</dbReference>
<dbReference type="InterPro" id="IPR021533">
    <property type="entry name" value="PepSY-like"/>
</dbReference>
<protein>
    <submittedName>
        <fullName evidence="3">Protein of uncharacterized function (DUF2874)</fullName>
    </submittedName>
</protein>
<dbReference type="SUPFAM" id="SSF160574">
    <property type="entry name" value="BT0923-like"/>
    <property type="match status" value="1"/>
</dbReference>
<name>A0AAX2GZR8_9FLAO</name>
<feature type="chain" id="PRO_5043511399" evidence="1">
    <location>
        <begin position="29"/>
        <end position="138"/>
    </location>
</feature>
<reference evidence="3 4" key="1">
    <citation type="submission" date="2017-06" db="EMBL/GenBank/DDBJ databases">
        <authorList>
            <consortium name="Pathogen Informatics"/>
        </authorList>
    </citation>
    <scope>NUCLEOTIDE SEQUENCE [LARGE SCALE GENOMIC DNA]</scope>
    <source>
        <strain evidence="3 4">NCTC12947</strain>
    </source>
</reference>
<dbReference type="Proteomes" id="UP000215539">
    <property type="component" value="Chromosome 1"/>
</dbReference>
<feature type="domain" description="Putative beta-lactamase-inhibitor-like PepSY-like" evidence="2">
    <location>
        <begin position="53"/>
        <end position="132"/>
    </location>
</feature>
<evidence type="ECO:0000313" key="3">
    <source>
        <dbReference type="EMBL" id="SNV14706.1"/>
    </source>
</evidence>
<keyword evidence="1" id="KW-0732">Signal</keyword>
<dbReference type="Gene3D" id="3.40.1420.30">
    <property type="match status" value="1"/>
</dbReference>
<dbReference type="EMBL" id="LT906449">
    <property type="protein sequence ID" value="SNV14706.1"/>
    <property type="molecule type" value="Genomic_DNA"/>
</dbReference>
<feature type="signal peptide" evidence="1">
    <location>
        <begin position="1"/>
        <end position="28"/>
    </location>
</feature>
<gene>
    <name evidence="3" type="ORF">SAMEA44541418_01902</name>
</gene>
<sequence length="138" mass="15358">MISSGMKKYILLILPLLMVSCASLPPEARNFVSTHFPNAKIVEVEREDNGQRFSVEMSDKTEIEFTRDGNWVKVEAEDGNSIPTTFLPKAIAEYAAKNGLIIEGISKTNIGFRVDFVGNAPDAYFDSKGDLVNTNYNY</sequence>
<evidence type="ECO:0000313" key="4">
    <source>
        <dbReference type="Proteomes" id="UP000215539"/>
    </source>
</evidence>
<proteinExistence type="predicted"/>
<accession>A0AAX2GZR8</accession>